<gene>
    <name evidence="1" type="ORF">PMEA_00013059</name>
</gene>
<organism evidence="1 2">
    <name type="scientific">Pocillopora meandrina</name>
    <dbReference type="NCBI Taxonomy" id="46732"/>
    <lineage>
        <taxon>Eukaryota</taxon>
        <taxon>Metazoa</taxon>
        <taxon>Cnidaria</taxon>
        <taxon>Anthozoa</taxon>
        <taxon>Hexacorallia</taxon>
        <taxon>Scleractinia</taxon>
        <taxon>Astrocoeniina</taxon>
        <taxon>Pocilloporidae</taxon>
        <taxon>Pocillopora</taxon>
    </lineage>
</organism>
<dbReference type="EMBL" id="CALNXJ010000023">
    <property type="protein sequence ID" value="CAH3127906.1"/>
    <property type="molecule type" value="Genomic_DNA"/>
</dbReference>
<proteinExistence type="predicted"/>
<evidence type="ECO:0000313" key="1">
    <source>
        <dbReference type="EMBL" id="CAH3127906.1"/>
    </source>
</evidence>
<comment type="caution">
    <text evidence="1">The sequence shown here is derived from an EMBL/GenBank/DDBJ whole genome shotgun (WGS) entry which is preliminary data.</text>
</comment>
<evidence type="ECO:0000313" key="2">
    <source>
        <dbReference type="Proteomes" id="UP001159428"/>
    </source>
</evidence>
<reference evidence="1 2" key="1">
    <citation type="submission" date="2022-05" db="EMBL/GenBank/DDBJ databases">
        <authorList>
            <consortium name="Genoscope - CEA"/>
            <person name="William W."/>
        </authorList>
    </citation>
    <scope>NUCLEOTIDE SEQUENCE [LARGE SCALE GENOMIC DNA]</scope>
</reference>
<dbReference type="AlphaFoldDB" id="A0AAU9WX07"/>
<sequence length="85" mass="9288">MKVGLQKRCTFVQPHGICTVGETIFVKDTAAGNIFEITCSGTVSQNITPRQKVENVNKINTYLKSTVSKVKEDNNLKETATTDGP</sequence>
<name>A0AAU9WX07_9CNID</name>
<keyword evidence="2" id="KW-1185">Reference proteome</keyword>
<dbReference type="Proteomes" id="UP001159428">
    <property type="component" value="Unassembled WGS sequence"/>
</dbReference>
<protein>
    <submittedName>
        <fullName evidence="1">Uncharacterized protein</fullName>
    </submittedName>
</protein>
<accession>A0AAU9WX07</accession>